<dbReference type="GO" id="GO:0016757">
    <property type="term" value="F:glycosyltransferase activity"/>
    <property type="evidence" value="ECO:0007669"/>
    <property type="project" value="UniProtKB-KW"/>
</dbReference>
<name>A0A6B2JVW3_9RHOB</name>
<dbReference type="Pfam" id="PF04577">
    <property type="entry name" value="Glyco_transf_61"/>
    <property type="match status" value="1"/>
</dbReference>
<accession>A0A6B2JVW3</accession>
<gene>
    <name evidence="5" type="ORF">GZA08_13820</name>
</gene>
<evidence type="ECO:0000256" key="2">
    <source>
        <dbReference type="ARBA" id="ARBA00022679"/>
    </source>
</evidence>
<keyword evidence="1" id="KW-0328">Glycosyltransferase</keyword>
<proteinExistence type="predicted"/>
<protein>
    <submittedName>
        <fullName evidence="5">Glycosyltransferase family 61 protein</fullName>
    </submittedName>
</protein>
<feature type="domain" description="Glycosyltransferase 61 catalytic" evidence="4">
    <location>
        <begin position="122"/>
        <end position="297"/>
    </location>
</feature>
<dbReference type="InterPro" id="IPR007657">
    <property type="entry name" value="Glycosyltransferase_61"/>
</dbReference>
<dbReference type="Proteomes" id="UP000474757">
    <property type="component" value="Unassembled WGS sequence"/>
</dbReference>
<keyword evidence="6" id="KW-1185">Reference proteome</keyword>
<dbReference type="AlphaFoldDB" id="A0A6B2JVW3"/>
<evidence type="ECO:0000313" key="6">
    <source>
        <dbReference type="Proteomes" id="UP000474757"/>
    </source>
</evidence>
<evidence type="ECO:0000256" key="1">
    <source>
        <dbReference type="ARBA" id="ARBA00022676"/>
    </source>
</evidence>
<evidence type="ECO:0000313" key="5">
    <source>
        <dbReference type="EMBL" id="NDV02045.1"/>
    </source>
</evidence>
<comment type="caution">
    <text evidence="5">The sequence shown here is derived from an EMBL/GenBank/DDBJ whole genome shotgun (WGS) entry which is preliminary data.</text>
</comment>
<sequence>MTGKALALEEIAEATSPPSEERRSDAFRFIPGATAAERPAELFENFAAQLFTENLPIRAHLLRDITVSGPHLFLSRGEELLAESVHPRHSAGAWAEMAGGPVRTLGEERVWIVAGNGTSNNYWHWLRQALPAILQSRRFLRSALPGHPAGLLTPPLGPYQREALSLAGLGALPRLELAPGERVTAPLLAYSEHNGGRGLFSPTEDRLAVRRRLLSAVPPGPEPPPLYVSRRDATRRPMETEAELEGLLAAEGVRIVTAGALGVAGQVALFARARLIIGLHGAGMTNTLFAPAGAQVLEIANASYLNAGPATVRLSLPTPLWLDIFDSPGAGGAGWRAEPGTILETVRRLRREV</sequence>
<dbReference type="PANTHER" id="PTHR20961">
    <property type="entry name" value="GLYCOSYLTRANSFERASE"/>
    <property type="match status" value="1"/>
</dbReference>
<reference evidence="5 6" key="1">
    <citation type="submission" date="2020-02" db="EMBL/GenBank/DDBJ databases">
        <title>Pseudoroseicyclus tamarix, sp. nov., isolated from offshore sediment of a Tamarix chinensis forest.</title>
        <authorList>
            <person name="Gai Y."/>
        </authorList>
    </citation>
    <scope>NUCLEOTIDE SEQUENCE [LARGE SCALE GENOMIC DNA]</scope>
    <source>
        <strain evidence="5 6">CLL3-39</strain>
    </source>
</reference>
<keyword evidence="3" id="KW-0325">Glycoprotein</keyword>
<dbReference type="EMBL" id="JAAGAB010000003">
    <property type="protein sequence ID" value="NDV02045.1"/>
    <property type="molecule type" value="Genomic_DNA"/>
</dbReference>
<evidence type="ECO:0000259" key="4">
    <source>
        <dbReference type="Pfam" id="PF04577"/>
    </source>
</evidence>
<dbReference type="RefSeq" id="WP_163894627.1">
    <property type="nucleotide sequence ID" value="NZ_JAAFYS010000003.1"/>
</dbReference>
<evidence type="ECO:0000256" key="3">
    <source>
        <dbReference type="ARBA" id="ARBA00023180"/>
    </source>
</evidence>
<keyword evidence="2 5" id="KW-0808">Transferase</keyword>
<organism evidence="5 6">
    <name type="scientific">Pseudoroseicyclus tamaricis</name>
    <dbReference type="NCBI Taxonomy" id="2705421"/>
    <lineage>
        <taxon>Bacteria</taxon>
        <taxon>Pseudomonadati</taxon>
        <taxon>Pseudomonadota</taxon>
        <taxon>Alphaproteobacteria</taxon>
        <taxon>Rhodobacterales</taxon>
        <taxon>Paracoccaceae</taxon>
        <taxon>Pseudoroseicyclus</taxon>
    </lineage>
</organism>
<dbReference type="InterPro" id="IPR049625">
    <property type="entry name" value="Glyco_transf_61_cat"/>
</dbReference>